<evidence type="ECO:0000313" key="7">
    <source>
        <dbReference type="EMBL" id="AHE99869.1"/>
    </source>
</evidence>
<feature type="transmembrane region" description="Helical" evidence="6">
    <location>
        <begin position="152"/>
        <end position="172"/>
    </location>
</feature>
<comment type="subcellular location">
    <subcellularLocation>
        <location evidence="1">Cell membrane</location>
        <topology evidence="1">Multi-pass membrane protein</topology>
    </subcellularLocation>
</comment>
<feature type="transmembrane region" description="Helical" evidence="6">
    <location>
        <begin position="12"/>
        <end position="32"/>
    </location>
</feature>
<proteinExistence type="predicted"/>
<evidence type="ECO:0000256" key="6">
    <source>
        <dbReference type="SAM" id="Phobius"/>
    </source>
</evidence>
<dbReference type="HOGENOM" id="CLU_078530_0_0_6"/>
<dbReference type="GO" id="GO:0005886">
    <property type="term" value="C:plasma membrane"/>
    <property type="evidence" value="ECO:0007669"/>
    <property type="project" value="UniProtKB-SubCell"/>
</dbReference>
<protein>
    <recommendedName>
        <fullName evidence="9">Lysylphosphatidylglycerol synthetase</fullName>
    </recommendedName>
</protein>
<dbReference type="KEGG" id="tti:THITH_02030"/>
<keyword evidence="2" id="KW-1003">Cell membrane</keyword>
<dbReference type="RefSeq" id="WP_006746191.1">
    <property type="nucleotide sequence ID" value="NZ_CP007029.1"/>
</dbReference>
<evidence type="ECO:0000256" key="5">
    <source>
        <dbReference type="ARBA" id="ARBA00023136"/>
    </source>
</evidence>
<accession>W0DMP9</accession>
<feature type="transmembrane region" description="Helical" evidence="6">
    <location>
        <begin position="204"/>
        <end position="227"/>
    </location>
</feature>
<evidence type="ECO:0008006" key="9">
    <source>
        <dbReference type="Google" id="ProtNLM"/>
    </source>
</evidence>
<dbReference type="Proteomes" id="UP000005289">
    <property type="component" value="Chromosome"/>
</dbReference>
<evidence type="ECO:0000256" key="1">
    <source>
        <dbReference type="ARBA" id="ARBA00004651"/>
    </source>
</evidence>
<organism evidence="7 8">
    <name type="scientific">Thioalkalivibrio paradoxus ARh 1</name>
    <dbReference type="NCBI Taxonomy" id="713585"/>
    <lineage>
        <taxon>Bacteria</taxon>
        <taxon>Pseudomonadati</taxon>
        <taxon>Pseudomonadota</taxon>
        <taxon>Gammaproteobacteria</taxon>
        <taxon>Chromatiales</taxon>
        <taxon>Ectothiorhodospiraceae</taxon>
        <taxon>Thioalkalivibrio</taxon>
    </lineage>
</organism>
<dbReference type="EMBL" id="CP007029">
    <property type="protein sequence ID" value="AHE99869.1"/>
    <property type="molecule type" value="Genomic_DNA"/>
</dbReference>
<feature type="transmembrane region" description="Helical" evidence="6">
    <location>
        <begin position="44"/>
        <end position="62"/>
    </location>
</feature>
<keyword evidence="8" id="KW-1185">Reference proteome</keyword>
<gene>
    <name evidence="7" type="ORF">THITH_02030</name>
</gene>
<dbReference type="Pfam" id="PF03706">
    <property type="entry name" value="LPG_synthase_TM"/>
    <property type="match status" value="1"/>
</dbReference>
<feature type="transmembrane region" description="Helical" evidence="6">
    <location>
        <begin position="276"/>
        <end position="301"/>
    </location>
</feature>
<feature type="transmembrane region" description="Helical" evidence="6">
    <location>
        <begin position="122"/>
        <end position="146"/>
    </location>
</feature>
<evidence type="ECO:0000256" key="2">
    <source>
        <dbReference type="ARBA" id="ARBA00022475"/>
    </source>
</evidence>
<dbReference type="PANTHER" id="PTHR39087">
    <property type="entry name" value="UPF0104 MEMBRANE PROTEIN MJ1595"/>
    <property type="match status" value="1"/>
</dbReference>
<evidence type="ECO:0000256" key="3">
    <source>
        <dbReference type="ARBA" id="ARBA00022692"/>
    </source>
</evidence>
<dbReference type="PANTHER" id="PTHR39087:SF2">
    <property type="entry name" value="UPF0104 MEMBRANE PROTEIN MJ1595"/>
    <property type="match status" value="1"/>
</dbReference>
<evidence type="ECO:0000256" key="4">
    <source>
        <dbReference type="ARBA" id="ARBA00022989"/>
    </source>
</evidence>
<keyword evidence="4 6" id="KW-1133">Transmembrane helix</keyword>
<keyword evidence="5 6" id="KW-0472">Membrane</keyword>
<dbReference type="InterPro" id="IPR022791">
    <property type="entry name" value="L-PG_synthase/AglD"/>
</dbReference>
<dbReference type="STRING" id="713585.THITH_02030"/>
<evidence type="ECO:0000313" key="8">
    <source>
        <dbReference type="Proteomes" id="UP000005289"/>
    </source>
</evidence>
<keyword evidence="3 6" id="KW-0812">Transmembrane</keyword>
<sequence>MVEPTRKRSQWLHWTVGVVLALAVVVAVHWLVGWAEIWAAWRGVPPQLLALGGGLALLSYILRAVRLATVAGGLEARATPLSWFRITALHLAAINLVPARAGEAALPLLMRRHCDVPLGRGVALLVAIRLHDLVAMATLGLAALTWLLYGPALAALVLAALAAAGWAGLAVAPRVLLPWAARGAAWLRAVSWPLRLLPSRLGRVYLLTLAAWSAKWLSLAVIAGAVAGLEPLQALVAIGAAEVAALSPIQGVAGAGTFEAAVAAALAFTGLDAAAALHAAVVLHLFLLGVSVLLGTVAALLPHRGVRSSPGESSM</sequence>
<reference evidence="7 8" key="1">
    <citation type="submission" date="2013-12" db="EMBL/GenBank/DDBJ databases">
        <authorList>
            <consortium name="DOE Joint Genome Institute"/>
            <person name="Muyzer G."/>
            <person name="Huntemann M."/>
            <person name="Han J."/>
            <person name="Chen A."/>
            <person name="Kyrpides N."/>
            <person name="Mavromatis K."/>
            <person name="Markowitz V."/>
            <person name="Palaniappan K."/>
            <person name="Ivanova N."/>
            <person name="Schaumberg A."/>
            <person name="Pati A."/>
            <person name="Liolios K."/>
            <person name="Nordberg H.P."/>
            <person name="Cantor M.N."/>
            <person name="Hua S.X."/>
            <person name="Woyke T."/>
        </authorList>
    </citation>
    <scope>NUCLEOTIDE SEQUENCE [LARGE SCALE GENOMIC DNA]</scope>
    <source>
        <strain evidence="7 8">ARh 1</strain>
    </source>
</reference>
<name>W0DMP9_9GAMM</name>
<dbReference type="AlphaFoldDB" id="W0DMP9"/>